<dbReference type="RefSeq" id="WP_095132162.1">
    <property type="nucleotide sequence ID" value="NZ_NIBG01000004.1"/>
</dbReference>
<feature type="domain" description="Nudix hydrolase" evidence="4">
    <location>
        <begin position="17"/>
        <end position="148"/>
    </location>
</feature>
<dbReference type="PANTHER" id="PTHR43046:SF2">
    <property type="entry name" value="8-OXO-DGTP DIPHOSPHATASE-RELATED"/>
    <property type="match status" value="1"/>
</dbReference>
<dbReference type="PANTHER" id="PTHR43046">
    <property type="entry name" value="GDP-MANNOSE MANNOSYL HYDROLASE"/>
    <property type="match status" value="1"/>
</dbReference>
<dbReference type="InterPro" id="IPR000086">
    <property type="entry name" value="NUDIX_hydrolase_dom"/>
</dbReference>
<proteinExistence type="inferred from homology"/>
<dbReference type="Pfam" id="PF00293">
    <property type="entry name" value="NUDIX"/>
    <property type="match status" value="1"/>
</dbReference>
<dbReference type="AlphaFoldDB" id="A0A267MK88"/>
<comment type="similarity">
    <text evidence="3">Belongs to the Nudix hydrolase family.</text>
</comment>
<dbReference type="InterPro" id="IPR020476">
    <property type="entry name" value="Nudix_hydrolase"/>
</dbReference>
<dbReference type="Gene3D" id="3.90.79.10">
    <property type="entry name" value="Nucleoside Triphosphate Pyrophosphohydrolase"/>
    <property type="match status" value="1"/>
</dbReference>
<dbReference type="InterPro" id="IPR015797">
    <property type="entry name" value="NUDIX_hydrolase-like_dom_sf"/>
</dbReference>
<evidence type="ECO:0000313" key="6">
    <source>
        <dbReference type="Proteomes" id="UP000216024"/>
    </source>
</evidence>
<reference evidence="5 6" key="1">
    <citation type="submission" date="2017-06" db="EMBL/GenBank/DDBJ databases">
        <title>Draft genome sequence of anaerobic fermentative bacterium Anaeromicrobium sediminis DY2726D isolated from West Pacific Ocean sediments.</title>
        <authorList>
            <person name="Zeng X."/>
        </authorList>
    </citation>
    <scope>NUCLEOTIDE SEQUENCE [LARGE SCALE GENOMIC DNA]</scope>
    <source>
        <strain evidence="5 6">DY2726D</strain>
    </source>
</reference>
<comment type="cofactor">
    <cofactor evidence="1">
        <name>Mg(2+)</name>
        <dbReference type="ChEBI" id="CHEBI:18420"/>
    </cofactor>
</comment>
<keyword evidence="6" id="KW-1185">Reference proteome</keyword>
<organism evidence="5 6">
    <name type="scientific">Anaeromicrobium sediminis</name>
    <dbReference type="NCBI Taxonomy" id="1478221"/>
    <lineage>
        <taxon>Bacteria</taxon>
        <taxon>Bacillati</taxon>
        <taxon>Bacillota</taxon>
        <taxon>Clostridia</taxon>
        <taxon>Peptostreptococcales</taxon>
        <taxon>Thermotaleaceae</taxon>
        <taxon>Anaeromicrobium</taxon>
    </lineage>
</organism>
<evidence type="ECO:0000313" key="5">
    <source>
        <dbReference type="EMBL" id="PAB60011.1"/>
    </source>
</evidence>
<protein>
    <submittedName>
        <fullName evidence="5">ADP-ribose pyrophosphatase</fullName>
    </submittedName>
</protein>
<dbReference type="EMBL" id="NIBG01000004">
    <property type="protein sequence ID" value="PAB60011.1"/>
    <property type="molecule type" value="Genomic_DNA"/>
</dbReference>
<evidence type="ECO:0000259" key="4">
    <source>
        <dbReference type="PROSITE" id="PS51462"/>
    </source>
</evidence>
<dbReference type="OrthoDB" id="9787476at2"/>
<comment type="caution">
    <text evidence="5">The sequence shown here is derived from an EMBL/GenBank/DDBJ whole genome shotgun (WGS) entry which is preliminary data.</text>
</comment>
<dbReference type="Proteomes" id="UP000216024">
    <property type="component" value="Unassembled WGS sequence"/>
</dbReference>
<dbReference type="PROSITE" id="PS51462">
    <property type="entry name" value="NUDIX"/>
    <property type="match status" value="1"/>
</dbReference>
<dbReference type="PRINTS" id="PR00502">
    <property type="entry name" value="NUDIXFAMILY"/>
</dbReference>
<evidence type="ECO:0000256" key="1">
    <source>
        <dbReference type="ARBA" id="ARBA00001946"/>
    </source>
</evidence>
<gene>
    <name evidence="5" type="ORF">CCE28_06450</name>
</gene>
<dbReference type="SUPFAM" id="SSF55811">
    <property type="entry name" value="Nudix"/>
    <property type="match status" value="1"/>
</dbReference>
<dbReference type="PROSITE" id="PS00893">
    <property type="entry name" value="NUDIX_BOX"/>
    <property type="match status" value="1"/>
</dbReference>
<dbReference type="GO" id="GO:0016787">
    <property type="term" value="F:hydrolase activity"/>
    <property type="evidence" value="ECO:0007669"/>
    <property type="project" value="UniProtKB-KW"/>
</dbReference>
<evidence type="ECO:0000256" key="3">
    <source>
        <dbReference type="RuleBase" id="RU003476"/>
    </source>
</evidence>
<dbReference type="CDD" id="cd04677">
    <property type="entry name" value="NUDIX_Hydrolase"/>
    <property type="match status" value="1"/>
</dbReference>
<keyword evidence="2 3" id="KW-0378">Hydrolase</keyword>
<accession>A0A267MK88</accession>
<name>A0A267MK88_9FIRM</name>
<dbReference type="InterPro" id="IPR020084">
    <property type="entry name" value="NUDIX_hydrolase_CS"/>
</dbReference>
<sequence length="156" mass="17822">MGNYIMELRKIVGHRPLVMCAAGVLIINEDGQVLLQQRTDNNMWGIPGGALELGELLEETAKREVLEETGLTVSNLELFGTYSGERMHHIYPNGDEVYIVSSVYITRDYKGELKLDKDESKDLRFFNIDDIPKSINPPDEPIIEDFIKTFKNKDIY</sequence>
<evidence type="ECO:0000256" key="2">
    <source>
        <dbReference type="ARBA" id="ARBA00022801"/>
    </source>
</evidence>